<feature type="compositionally biased region" description="Low complexity" evidence="1">
    <location>
        <begin position="155"/>
        <end position="165"/>
    </location>
</feature>
<evidence type="ECO:0000256" key="1">
    <source>
        <dbReference type="SAM" id="MobiDB-lite"/>
    </source>
</evidence>
<dbReference type="SUPFAM" id="SSF56784">
    <property type="entry name" value="HAD-like"/>
    <property type="match status" value="1"/>
</dbReference>
<proteinExistence type="predicted"/>
<dbReference type="PANTHER" id="PTHR42896:SF4">
    <property type="entry name" value="OS08G0485900 PROTEIN"/>
    <property type="match status" value="1"/>
</dbReference>
<dbReference type="InterPro" id="IPR023198">
    <property type="entry name" value="PGP-like_dom2"/>
</dbReference>
<keyword evidence="2" id="KW-0378">Hydrolase</keyword>
<accession>A0A2Z7CPU9</accession>
<dbReference type="Proteomes" id="UP000250235">
    <property type="component" value="Unassembled WGS sequence"/>
</dbReference>
<keyword evidence="3" id="KW-1185">Reference proteome</keyword>
<name>A0A2Z7CPU9_9LAMI</name>
<dbReference type="EMBL" id="KQ995386">
    <property type="protein sequence ID" value="KZV46749.1"/>
    <property type="molecule type" value="Genomic_DNA"/>
</dbReference>
<feature type="compositionally biased region" description="Polar residues" evidence="1">
    <location>
        <begin position="184"/>
        <end position="193"/>
    </location>
</feature>
<dbReference type="OrthoDB" id="40579at2759"/>
<dbReference type="PANTHER" id="PTHR42896">
    <property type="entry name" value="XYLULOSE-1,5-BISPHOSPHATE (XUBP) PHOSPHATASE"/>
    <property type="match status" value="1"/>
</dbReference>
<protein>
    <submittedName>
        <fullName evidence="2">Haloacid dehalogenase-like hydrolase domain-containing protein-like</fullName>
    </submittedName>
</protein>
<dbReference type="InterPro" id="IPR044999">
    <property type="entry name" value="CbbY-like"/>
</dbReference>
<sequence>MASSSMLLFPPNLSFSSRTRLASANTAASTPRTTGCRPFSVVASASSRALQALIFDCDGVILESEHLHRQAYNDAFAHFNVRCPSSFSTGPLNWSPEFYDELQNLIGGGKPKMRWYFKEHGWPTSTIFYSSPENDDDRAKLIDILQPRPDRKPGLRPLRQGLGPLSAPSHDHSSRIAPSLQKPECQNHSQQSRSFFPRWEGRRRRCLQAKLLAEWISRPLSTLTPSLVWAKIEQYFELHDTPPTHSLQFAHIWIDRYSERKVMNPYELLATLKKDSDVTEFSQSTSCHRSGDREIGTSGQLCADSMYRRRRSAAIIVQQLVRNIIDQQLVWFIESAVELAMETSRVISAVHEDSADEDSADEKRCARGGMSCDDISLDVITISSWLSADEEKRKRRCDVTQESAGSLHPDARGSDVVEEIFSRELQCSVASIQAQRIVEVSKRSSRSDKSAAKQLTTYEELSKMVVNC</sequence>
<gene>
    <name evidence="2" type="ORF">F511_30187</name>
</gene>
<evidence type="ECO:0000313" key="2">
    <source>
        <dbReference type="EMBL" id="KZV46749.1"/>
    </source>
</evidence>
<feature type="region of interest" description="Disordered" evidence="1">
    <location>
        <begin position="147"/>
        <end position="193"/>
    </location>
</feature>
<evidence type="ECO:0000313" key="3">
    <source>
        <dbReference type="Proteomes" id="UP000250235"/>
    </source>
</evidence>
<reference evidence="2 3" key="1">
    <citation type="journal article" date="2015" name="Proc. Natl. Acad. Sci. U.S.A.">
        <title>The resurrection genome of Boea hygrometrica: A blueprint for survival of dehydration.</title>
        <authorList>
            <person name="Xiao L."/>
            <person name="Yang G."/>
            <person name="Zhang L."/>
            <person name="Yang X."/>
            <person name="Zhao S."/>
            <person name="Ji Z."/>
            <person name="Zhou Q."/>
            <person name="Hu M."/>
            <person name="Wang Y."/>
            <person name="Chen M."/>
            <person name="Xu Y."/>
            <person name="Jin H."/>
            <person name="Xiao X."/>
            <person name="Hu G."/>
            <person name="Bao F."/>
            <person name="Hu Y."/>
            <person name="Wan P."/>
            <person name="Li L."/>
            <person name="Deng X."/>
            <person name="Kuang T."/>
            <person name="Xiang C."/>
            <person name="Zhu J.K."/>
            <person name="Oliver M.J."/>
            <person name="He Y."/>
        </authorList>
    </citation>
    <scope>NUCLEOTIDE SEQUENCE [LARGE SCALE GENOMIC DNA]</scope>
    <source>
        <strain evidence="3">cv. XS01</strain>
    </source>
</reference>
<dbReference type="InterPro" id="IPR036412">
    <property type="entry name" value="HAD-like_sf"/>
</dbReference>
<dbReference type="GO" id="GO:0016787">
    <property type="term" value="F:hydrolase activity"/>
    <property type="evidence" value="ECO:0007669"/>
    <property type="project" value="UniProtKB-KW"/>
</dbReference>
<dbReference type="AlphaFoldDB" id="A0A2Z7CPU9"/>
<dbReference type="Gene3D" id="1.10.150.240">
    <property type="entry name" value="Putative phosphatase, domain 2"/>
    <property type="match status" value="1"/>
</dbReference>
<organism evidence="2 3">
    <name type="scientific">Dorcoceras hygrometricum</name>
    <dbReference type="NCBI Taxonomy" id="472368"/>
    <lineage>
        <taxon>Eukaryota</taxon>
        <taxon>Viridiplantae</taxon>
        <taxon>Streptophyta</taxon>
        <taxon>Embryophyta</taxon>
        <taxon>Tracheophyta</taxon>
        <taxon>Spermatophyta</taxon>
        <taxon>Magnoliopsida</taxon>
        <taxon>eudicotyledons</taxon>
        <taxon>Gunneridae</taxon>
        <taxon>Pentapetalae</taxon>
        <taxon>asterids</taxon>
        <taxon>lamiids</taxon>
        <taxon>Lamiales</taxon>
        <taxon>Gesneriaceae</taxon>
        <taxon>Didymocarpoideae</taxon>
        <taxon>Trichosporeae</taxon>
        <taxon>Loxocarpinae</taxon>
        <taxon>Dorcoceras</taxon>
    </lineage>
</organism>